<feature type="signal peptide" evidence="6">
    <location>
        <begin position="1"/>
        <end position="15"/>
    </location>
</feature>
<sequence>MLSTLLLLVLRLSSADHCASVPPSLWCGSDQLSKQCGFDDLCTRYRLATRNKPIRLTVLIEALCPDCQLWIVEEFYPKLFKNFAEFINIEFVPFGNAKITNGTITCQHGPEECRINRFESCLIDVLQSQDHHVPFIYCIESQLQACIQMIFYQNGRHLPRRE</sequence>
<dbReference type="PANTHER" id="PTHR13234">
    <property type="entry name" value="GAMMA-INTERFERON INDUCIBLE LYSOSOMAL THIOL REDUCTASE GILT"/>
    <property type="match status" value="1"/>
</dbReference>
<evidence type="ECO:0000256" key="3">
    <source>
        <dbReference type="ARBA" id="ARBA00022525"/>
    </source>
</evidence>
<reference evidence="8" key="2">
    <citation type="submission" date="2017-02" db="UniProtKB">
        <authorList>
            <consortium name="WormBaseParasite"/>
        </authorList>
    </citation>
    <scope>IDENTIFICATION</scope>
</reference>
<evidence type="ECO:0000256" key="6">
    <source>
        <dbReference type="SAM" id="SignalP"/>
    </source>
</evidence>
<name>A0A0K0D306_ANGCA</name>
<protein>
    <submittedName>
        <fullName evidence="8">Saposin A-type domain-containing protein</fullName>
    </submittedName>
</protein>
<keyword evidence="7" id="KW-1185">Reference proteome</keyword>
<feature type="chain" id="PRO_5012700840" evidence="6">
    <location>
        <begin position="16"/>
        <end position="162"/>
    </location>
</feature>
<dbReference type="InterPro" id="IPR004911">
    <property type="entry name" value="Interferon-induced_GILT"/>
</dbReference>
<evidence type="ECO:0000256" key="5">
    <source>
        <dbReference type="ARBA" id="ARBA00023180"/>
    </source>
</evidence>
<keyword evidence="5" id="KW-0325">Glycoprotein</keyword>
<dbReference type="Pfam" id="PF03227">
    <property type="entry name" value="GILT"/>
    <property type="match status" value="1"/>
</dbReference>
<dbReference type="Proteomes" id="UP000035642">
    <property type="component" value="Unassembled WGS sequence"/>
</dbReference>
<evidence type="ECO:0000256" key="2">
    <source>
        <dbReference type="ARBA" id="ARBA00005679"/>
    </source>
</evidence>
<organism evidence="7 8">
    <name type="scientific">Angiostrongylus cantonensis</name>
    <name type="common">Rat lungworm</name>
    <dbReference type="NCBI Taxonomy" id="6313"/>
    <lineage>
        <taxon>Eukaryota</taxon>
        <taxon>Metazoa</taxon>
        <taxon>Ecdysozoa</taxon>
        <taxon>Nematoda</taxon>
        <taxon>Chromadorea</taxon>
        <taxon>Rhabditida</taxon>
        <taxon>Rhabditina</taxon>
        <taxon>Rhabditomorpha</taxon>
        <taxon>Strongyloidea</taxon>
        <taxon>Metastrongylidae</taxon>
        <taxon>Angiostrongylus</taxon>
    </lineage>
</organism>
<dbReference type="STRING" id="6313.A0A0K0D306"/>
<reference evidence="7" key="1">
    <citation type="submission" date="2012-09" db="EMBL/GenBank/DDBJ databases">
        <authorList>
            <person name="Martin A.A."/>
        </authorList>
    </citation>
    <scope>NUCLEOTIDE SEQUENCE</scope>
</reference>
<dbReference type="PANTHER" id="PTHR13234:SF8">
    <property type="entry name" value="GAMMA-INTERFERON-INDUCIBLE LYSOSOMAL THIOL REDUCTASE"/>
    <property type="match status" value="1"/>
</dbReference>
<dbReference type="WBParaSite" id="ACAC_0000445101-mRNA-1">
    <property type="protein sequence ID" value="ACAC_0000445101-mRNA-1"/>
    <property type="gene ID" value="ACAC_0000445101"/>
</dbReference>
<evidence type="ECO:0000256" key="4">
    <source>
        <dbReference type="ARBA" id="ARBA00022729"/>
    </source>
</evidence>
<keyword evidence="3" id="KW-0964">Secreted</keyword>
<evidence type="ECO:0000313" key="8">
    <source>
        <dbReference type="WBParaSite" id="ACAC_0000445101-mRNA-1"/>
    </source>
</evidence>
<evidence type="ECO:0000313" key="7">
    <source>
        <dbReference type="Proteomes" id="UP000035642"/>
    </source>
</evidence>
<proteinExistence type="inferred from homology"/>
<dbReference type="GO" id="GO:0016671">
    <property type="term" value="F:oxidoreductase activity, acting on a sulfur group of donors, disulfide as acceptor"/>
    <property type="evidence" value="ECO:0007669"/>
    <property type="project" value="InterPro"/>
</dbReference>
<accession>A0A0K0D306</accession>
<dbReference type="AlphaFoldDB" id="A0A0K0D306"/>
<comment type="subcellular location">
    <subcellularLocation>
        <location evidence="1">Secreted</location>
    </subcellularLocation>
</comment>
<keyword evidence="4 6" id="KW-0732">Signal</keyword>
<evidence type="ECO:0000256" key="1">
    <source>
        <dbReference type="ARBA" id="ARBA00004613"/>
    </source>
</evidence>
<dbReference type="GO" id="GO:0005576">
    <property type="term" value="C:extracellular region"/>
    <property type="evidence" value="ECO:0007669"/>
    <property type="project" value="UniProtKB-SubCell"/>
</dbReference>
<comment type="similarity">
    <text evidence="2">Belongs to the GILT family.</text>
</comment>